<feature type="transmembrane region" description="Helical" evidence="2">
    <location>
        <begin position="104"/>
        <end position="124"/>
    </location>
</feature>
<dbReference type="Proteomes" id="UP000694864">
    <property type="component" value="Chromosome 8"/>
</dbReference>
<keyword evidence="2" id="KW-0472">Membrane</keyword>
<gene>
    <name evidence="4" type="primary">LOC104707024</name>
    <name evidence="5" type="synonym">LOC104766369</name>
</gene>
<proteinExistence type="inferred from homology"/>
<evidence type="ECO:0000313" key="4">
    <source>
        <dbReference type="RefSeq" id="XP_010421577.1"/>
    </source>
</evidence>
<dbReference type="InterPro" id="IPR002528">
    <property type="entry name" value="MATE_fam"/>
</dbReference>
<dbReference type="GeneID" id="104707024"/>
<keyword evidence="2" id="KW-1133">Transmembrane helix</keyword>
<organism evidence="3 4">
    <name type="scientific">Camelina sativa</name>
    <name type="common">False flax</name>
    <name type="synonym">Myagrum sativum</name>
    <dbReference type="NCBI Taxonomy" id="90675"/>
    <lineage>
        <taxon>Eukaryota</taxon>
        <taxon>Viridiplantae</taxon>
        <taxon>Streptophyta</taxon>
        <taxon>Embryophyta</taxon>
        <taxon>Tracheophyta</taxon>
        <taxon>Spermatophyta</taxon>
        <taxon>Magnoliopsida</taxon>
        <taxon>eudicotyledons</taxon>
        <taxon>Gunneridae</taxon>
        <taxon>Pentapetalae</taxon>
        <taxon>rosids</taxon>
        <taxon>malvids</taxon>
        <taxon>Brassicales</taxon>
        <taxon>Brassicaceae</taxon>
        <taxon>Camelineae</taxon>
        <taxon>Camelina</taxon>
    </lineage>
</organism>
<reference evidence="4 5" key="3">
    <citation type="submission" date="2025-05" db="UniProtKB">
        <authorList>
            <consortium name="RefSeq"/>
        </authorList>
    </citation>
    <scope>IDENTIFICATION</scope>
    <source>
        <tissue evidence="4 5">Leaf</tissue>
    </source>
</reference>
<dbReference type="Pfam" id="PF01554">
    <property type="entry name" value="MatE"/>
    <property type="match status" value="1"/>
</dbReference>
<evidence type="ECO:0000256" key="2">
    <source>
        <dbReference type="SAM" id="Phobius"/>
    </source>
</evidence>
<protein>
    <submittedName>
        <fullName evidence="4 5">Protein DETOXIFICATION 7-like isoform X1</fullName>
    </submittedName>
</protein>
<name>A0ABM0T6G2_CAMSA</name>
<sequence length="187" mass="21109">MNTLEKEISPRRLRDSIRSELIRSKVKSLFDDAKSSTPVSVSKNCTNLNVACKRLALPLYNLLSNQSGNQSVNSFLSLVLFALDTLSGQAFGAKLYRKLDVQTYTAMFCLALVCIPLSLVWLNMEKLLVFLGQDPAAWLIPGLFAYSVLQPFTRFFQNQSLLTAVHKDYFRVVNSRDCTCMMVLFGY</sequence>
<reference evidence="3" key="1">
    <citation type="journal article" date="1997" name="Nucleic Acids Res.">
        <title>tRNAscan-SE: a program for improved detection of transfer RNA genes in genomic sequence.</title>
        <authorList>
            <person name="Lowe T.M."/>
            <person name="Eddy S.R."/>
        </authorList>
    </citation>
    <scope>NUCLEOTIDE SEQUENCE [LARGE SCALE GENOMIC DNA]</scope>
    <source>
        <strain evidence="3">r\DH55</strain>
    </source>
</reference>
<dbReference type="RefSeq" id="XP_010488546.1">
    <property type="nucleotide sequence ID" value="XM_010490244.2"/>
</dbReference>
<evidence type="ECO:0000256" key="1">
    <source>
        <dbReference type="ARBA" id="ARBA00010199"/>
    </source>
</evidence>
<keyword evidence="2" id="KW-0812">Transmembrane</keyword>
<dbReference type="Proteomes" id="UP000694864">
    <property type="component" value="Chromosome 3"/>
</dbReference>
<feature type="transmembrane region" description="Helical" evidence="2">
    <location>
        <begin position="72"/>
        <end position="92"/>
    </location>
</feature>
<feature type="transmembrane region" description="Helical" evidence="2">
    <location>
        <begin position="136"/>
        <end position="156"/>
    </location>
</feature>
<dbReference type="GeneID" id="104766369"/>
<reference evidence="3" key="2">
    <citation type="journal article" date="2014" name="Nat. Commun.">
        <title>The emerging biofuel crop Camelina sativa retains a highly undifferentiated hexaploid genome structure.</title>
        <authorList>
            <person name="Kagale S."/>
            <person name="Koh C."/>
            <person name="Nixon J."/>
            <person name="Bollina V."/>
            <person name="Clarke W.E."/>
            <person name="Tuteja R."/>
            <person name="Spillane C."/>
            <person name="Robinson S.J."/>
            <person name="Links M.G."/>
            <person name="Clarke C."/>
            <person name="Higgins E.E."/>
            <person name="Huebert T."/>
            <person name="Sharpe A.G."/>
            <person name="Parkin I.A."/>
        </authorList>
    </citation>
    <scope>NUCLEOTIDE SEQUENCE [LARGE SCALE GENOMIC DNA]</scope>
    <source>
        <strain evidence="3">r\DH55</strain>
    </source>
</reference>
<accession>A0ABM0T6G2</accession>
<dbReference type="RefSeq" id="XP_010421577.1">
    <property type="nucleotide sequence ID" value="XM_010423275.2"/>
</dbReference>
<dbReference type="PANTHER" id="PTHR11206">
    <property type="entry name" value="MULTIDRUG RESISTANCE PROTEIN"/>
    <property type="match status" value="1"/>
</dbReference>
<evidence type="ECO:0000313" key="3">
    <source>
        <dbReference type="Proteomes" id="UP000694864"/>
    </source>
</evidence>
<evidence type="ECO:0000313" key="5">
    <source>
        <dbReference type="RefSeq" id="XP_010488546.1"/>
    </source>
</evidence>
<keyword evidence="3" id="KW-1185">Reference proteome</keyword>
<comment type="similarity">
    <text evidence="1">Belongs to the multi antimicrobial extrusion (MATE) (TC 2.A.66.1) family.</text>
</comment>